<dbReference type="Pfam" id="PF12146">
    <property type="entry name" value="Hydrolase_4"/>
    <property type="match status" value="1"/>
</dbReference>
<dbReference type="InterPro" id="IPR029058">
    <property type="entry name" value="AB_hydrolase_fold"/>
</dbReference>
<dbReference type="InterPro" id="IPR022742">
    <property type="entry name" value="Hydrolase_4"/>
</dbReference>
<dbReference type="AlphaFoldDB" id="A0A8J4DRL3"/>
<dbReference type="Gene3D" id="3.40.50.1820">
    <property type="entry name" value="alpha/beta hydrolase"/>
    <property type="match status" value="1"/>
</dbReference>
<keyword evidence="3" id="KW-0378">Hydrolase</keyword>
<feature type="region of interest" description="Disordered" evidence="1">
    <location>
        <begin position="324"/>
        <end position="343"/>
    </location>
</feature>
<dbReference type="EMBL" id="BOPF01000014">
    <property type="protein sequence ID" value="GIJ47186.1"/>
    <property type="molecule type" value="Genomic_DNA"/>
</dbReference>
<evidence type="ECO:0000259" key="2">
    <source>
        <dbReference type="Pfam" id="PF12146"/>
    </source>
</evidence>
<evidence type="ECO:0000256" key="1">
    <source>
        <dbReference type="SAM" id="MobiDB-lite"/>
    </source>
</evidence>
<dbReference type="InterPro" id="IPR051044">
    <property type="entry name" value="MAG_DAG_Lipase"/>
</dbReference>
<organism evidence="3 4">
    <name type="scientific">Virgisporangium aliadipatigenens</name>
    <dbReference type="NCBI Taxonomy" id="741659"/>
    <lineage>
        <taxon>Bacteria</taxon>
        <taxon>Bacillati</taxon>
        <taxon>Actinomycetota</taxon>
        <taxon>Actinomycetes</taxon>
        <taxon>Micromonosporales</taxon>
        <taxon>Micromonosporaceae</taxon>
        <taxon>Virgisporangium</taxon>
    </lineage>
</organism>
<dbReference type="Proteomes" id="UP000619260">
    <property type="component" value="Unassembled WGS sequence"/>
</dbReference>
<dbReference type="GO" id="GO:0016787">
    <property type="term" value="F:hydrolase activity"/>
    <property type="evidence" value="ECO:0007669"/>
    <property type="project" value="UniProtKB-KW"/>
</dbReference>
<sequence length="343" mass="37884">MSSETTPDVLGAPYVRRDITLPDDAEGPVVATLVSRRAEHPTDAAVLYVHGWVDYFFQTHLADFFVEAGIDFYALDLRKYGRSLREHQTPNHCLDMTDYYPELDEAVRIIREEDGHDRLLINGHSTGGLLAALWGHDRRADGVYDAMILNSPFFDFPAEGVTKNVVLPAAAALGARRPLAALNVPANLVYGHSIHKDHHGEWDYDVAWKPIKPFPLFAGWVRAILAGHKRVHSGLDITAPVLVGCSTASYKRARWDAAATTSDSVLRVDHIARWTPAVGRNVSLVRIDKGLHDLVLSPPPVRAAFFDAMRTWMGAYFPTGSTRRGLPARPSAELLQKTASPPA</sequence>
<dbReference type="SUPFAM" id="SSF53474">
    <property type="entry name" value="alpha/beta-Hydrolases"/>
    <property type="match status" value="1"/>
</dbReference>
<name>A0A8J4DRL3_9ACTN</name>
<reference evidence="3" key="1">
    <citation type="submission" date="2021-01" db="EMBL/GenBank/DDBJ databases">
        <title>Whole genome shotgun sequence of Virgisporangium aliadipatigenens NBRC 105644.</title>
        <authorList>
            <person name="Komaki H."/>
            <person name="Tamura T."/>
        </authorList>
    </citation>
    <scope>NUCLEOTIDE SEQUENCE</scope>
    <source>
        <strain evidence="3">NBRC 105644</strain>
    </source>
</reference>
<keyword evidence="4" id="KW-1185">Reference proteome</keyword>
<gene>
    <name evidence="3" type="ORF">Val02_40720</name>
</gene>
<comment type="caution">
    <text evidence="3">The sequence shown here is derived from an EMBL/GenBank/DDBJ whole genome shotgun (WGS) entry which is preliminary data.</text>
</comment>
<protein>
    <submittedName>
        <fullName evidence="3">Alpha/beta hydrolase</fullName>
    </submittedName>
</protein>
<feature type="domain" description="Serine aminopeptidase S33" evidence="2">
    <location>
        <begin position="41"/>
        <end position="173"/>
    </location>
</feature>
<proteinExistence type="predicted"/>
<evidence type="ECO:0000313" key="4">
    <source>
        <dbReference type="Proteomes" id="UP000619260"/>
    </source>
</evidence>
<evidence type="ECO:0000313" key="3">
    <source>
        <dbReference type="EMBL" id="GIJ47186.1"/>
    </source>
</evidence>
<dbReference type="PANTHER" id="PTHR11614">
    <property type="entry name" value="PHOSPHOLIPASE-RELATED"/>
    <property type="match status" value="1"/>
</dbReference>
<dbReference type="RefSeq" id="WP_203900707.1">
    <property type="nucleotide sequence ID" value="NZ_BOPF01000014.1"/>
</dbReference>
<accession>A0A8J4DRL3</accession>